<dbReference type="EMBL" id="CADCVX010000344">
    <property type="protein sequence ID" value="CAA9514728.1"/>
    <property type="molecule type" value="Genomic_DNA"/>
</dbReference>
<evidence type="ECO:0000313" key="1">
    <source>
        <dbReference type="EMBL" id="CAA9514728.1"/>
    </source>
</evidence>
<dbReference type="AlphaFoldDB" id="A0A6J4T6E1"/>
<organism evidence="1">
    <name type="scientific">uncultured Sphingomonadaceae bacterium</name>
    <dbReference type="NCBI Taxonomy" id="169976"/>
    <lineage>
        <taxon>Bacteria</taxon>
        <taxon>Pseudomonadati</taxon>
        <taxon>Pseudomonadota</taxon>
        <taxon>Alphaproteobacteria</taxon>
        <taxon>Sphingomonadales</taxon>
        <taxon>Sphingomonadaceae</taxon>
        <taxon>environmental samples</taxon>
    </lineage>
</organism>
<protein>
    <recommendedName>
        <fullName evidence="2">Flagellar biosynthesis protein FlgN</fullName>
    </recommendedName>
</protein>
<accession>A0A6J4T6E1</accession>
<proteinExistence type="predicted"/>
<sequence length="144" mass="15612">MASDSAAELVDVMNSLTAIIEEETGKLLSPGRHSDMREMADAKARLVASLESRNARLARERPNWMAELDGEDHASLTACVRALSEASILNARVLQRQIDLSTEMMAAVAAEAQRLTGTRGTTYGEHGTLFRTDQATPISLNAKL</sequence>
<gene>
    <name evidence="1" type="ORF">AVDCRST_MAG91-1838</name>
</gene>
<reference evidence="1" key="1">
    <citation type="submission" date="2020-02" db="EMBL/GenBank/DDBJ databases">
        <authorList>
            <person name="Meier V. D."/>
        </authorList>
    </citation>
    <scope>NUCLEOTIDE SEQUENCE</scope>
    <source>
        <strain evidence="1">AVDCRST_MAG91</strain>
    </source>
</reference>
<name>A0A6J4T6E1_9SPHN</name>
<evidence type="ECO:0008006" key="2">
    <source>
        <dbReference type="Google" id="ProtNLM"/>
    </source>
</evidence>